<organism evidence="1">
    <name type="scientific">Cladocopium goreaui</name>
    <dbReference type="NCBI Taxonomy" id="2562237"/>
    <lineage>
        <taxon>Eukaryota</taxon>
        <taxon>Sar</taxon>
        <taxon>Alveolata</taxon>
        <taxon>Dinophyceae</taxon>
        <taxon>Suessiales</taxon>
        <taxon>Symbiodiniaceae</taxon>
        <taxon>Cladocopium</taxon>
    </lineage>
</organism>
<accession>A0A9P1GG27</accession>
<dbReference type="GO" id="GO:0005759">
    <property type="term" value="C:mitochondrial matrix"/>
    <property type="evidence" value="ECO:0007669"/>
    <property type="project" value="TreeGrafter"/>
</dbReference>
<dbReference type="EMBL" id="CAMXCT020004491">
    <property type="protein sequence ID" value="CAL1162687.1"/>
    <property type="molecule type" value="Genomic_DNA"/>
</dbReference>
<keyword evidence="3" id="KW-1185">Reference proteome</keyword>
<sequence>MTAAATAQGLRRMRRLRFDNSKLGTALIARSSSAEEVLVLVAQNLKRLDHIHCTASLHALAKHSLTDDALAKRTLTALLSRQHDFARRGCLDGRQLSNTLWALARLRQPALEAMPSGLTNQVAAQLASSKAQQLNHQDISNGLWAMAALDVDLEDQADLMSSLASRAEAAPEGFKAQELANTIWALATCGTGIASRIAQKLTAYCVVTRILELESIQLAAMIWAVAAAGLDGPILKSSPAMAGPLMQPLAAVVRPHVQDFGPQEVANVSWALAVETIDDPQLRDELALGVQRCMYEFKRKELVNTLWAFAVFGSPEVVD</sequence>
<name>A0A9P1GG27_9DINO</name>
<gene>
    <name evidence="1" type="ORF">C1SCF055_LOCUS34683</name>
</gene>
<dbReference type="GO" id="GO:0000963">
    <property type="term" value="P:mitochondrial RNA processing"/>
    <property type="evidence" value="ECO:0007669"/>
    <property type="project" value="TreeGrafter"/>
</dbReference>
<dbReference type="PANTHER" id="PTHR21228">
    <property type="entry name" value="FAST LEU-RICH DOMAIN-CONTAINING"/>
    <property type="match status" value="1"/>
</dbReference>
<reference evidence="1" key="1">
    <citation type="submission" date="2022-10" db="EMBL/GenBank/DDBJ databases">
        <authorList>
            <person name="Chen Y."/>
            <person name="Dougan E. K."/>
            <person name="Chan C."/>
            <person name="Rhodes N."/>
            <person name="Thang M."/>
        </authorList>
    </citation>
    <scope>NUCLEOTIDE SEQUENCE</scope>
</reference>
<evidence type="ECO:0000313" key="1">
    <source>
        <dbReference type="EMBL" id="CAI4009312.1"/>
    </source>
</evidence>
<dbReference type="InterPro" id="IPR050870">
    <property type="entry name" value="FAST_kinase"/>
</dbReference>
<dbReference type="EMBL" id="CAMXCT010004491">
    <property type="protein sequence ID" value="CAI4009312.1"/>
    <property type="molecule type" value="Genomic_DNA"/>
</dbReference>
<evidence type="ECO:0000313" key="3">
    <source>
        <dbReference type="Proteomes" id="UP001152797"/>
    </source>
</evidence>
<protein>
    <submittedName>
        <fullName evidence="1">Uncharacterized protein</fullName>
    </submittedName>
</protein>
<dbReference type="PANTHER" id="PTHR21228:SF40">
    <property type="entry name" value="LD45607P"/>
    <property type="match status" value="1"/>
</dbReference>
<comment type="caution">
    <text evidence="1">The sequence shown here is derived from an EMBL/GenBank/DDBJ whole genome shotgun (WGS) entry which is preliminary data.</text>
</comment>
<proteinExistence type="predicted"/>
<dbReference type="EMBL" id="CAMXCT030004491">
    <property type="protein sequence ID" value="CAL4796624.1"/>
    <property type="molecule type" value="Genomic_DNA"/>
</dbReference>
<dbReference type="GO" id="GO:0035770">
    <property type="term" value="C:ribonucleoprotein granule"/>
    <property type="evidence" value="ECO:0007669"/>
    <property type="project" value="TreeGrafter"/>
</dbReference>
<dbReference type="GO" id="GO:0003723">
    <property type="term" value="F:RNA binding"/>
    <property type="evidence" value="ECO:0007669"/>
    <property type="project" value="TreeGrafter"/>
</dbReference>
<reference evidence="2" key="2">
    <citation type="submission" date="2024-04" db="EMBL/GenBank/DDBJ databases">
        <authorList>
            <person name="Chen Y."/>
            <person name="Shah S."/>
            <person name="Dougan E. K."/>
            <person name="Thang M."/>
            <person name="Chan C."/>
        </authorList>
    </citation>
    <scope>NUCLEOTIDE SEQUENCE [LARGE SCALE GENOMIC DNA]</scope>
</reference>
<evidence type="ECO:0000313" key="2">
    <source>
        <dbReference type="EMBL" id="CAL1162687.1"/>
    </source>
</evidence>
<dbReference type="AlphaFoldDB" id="A0A9P1GG27"/>
<dbReference type="OrthoDB" id="2019031at2759"/>
<dbReference type="Proteomes" id="UP001152797">
    <property type="component" value="Unassembled WGS sequence"/>
</dbReference>
<dbReference type="GO" id="GO:0044528">
    <property type="term" value="P:regulation of mitochondrial mRNA stability"/>
    <property type="evidence" value="ECO:0007669"/>
    <property type="project" value="TreeGrafter"/>
</dbReference>